<accession>A0A2Z6S993</accession>
<dbReference type="STRING" id="94130.A0A2Z6S993"/>
<name>A0A2Z6S993_9GLOM</name>
<comment type="caution">
    <text evidence="1">The sequence shown here is derived from an EMBL/GenBank/DDBJ whole genome shotgun (WGS) entry which is preliminary data.</text>
</comment>
<dbReference type="AlphaFoldDB" id="A0A2Z6S993"/>
<organism evidence="1 2">
    <name type="scientific">Rhizophagus clarus</name>
    <dbReference type="NCBI Taxonomy" id="94130"/>
    <lineage>
        <taxon>Eukaryota</taxon>
        <taxon>Fungi</taxon>
        <taxon>Fungi incertae sedis</taxon>
        <taxon>Mucoromycota</taxon>
        <taxon>Glomeromycotina</taxon>
        <taxon>Glomeromycetes</taxon>
        <taxon>Glomerales</taxon>
        <taxon>Glomeraceae</taxon>
        <taxon>Rhizophagus</taxon>
    </lineage>
</organism>
<gene>
    <name evidence="1" type="ORF">RclHR1_04000020</name>
</gene>
<evidence type="ECO:0000313" key="2">
    <source>
        <dbReference type="Proteomes" id="UP000247702"/>
    </source>
</evidence>
<protein>
    <submittedName>
        <fullName evidence="1">Uncharacterized protein</fullName>
    </submittedName>
</protein>
<keyword evidence="2" id="KW-1185">Reference proteome</keyword>
<reference evidence="1 2" key="1">
    <citation type="submission" date="2017-11" db="EMBL/GenBank/DDBJ databases">
        <title>The genome of Rhizophagus clarus HR1 reveals common genetic basis of auxotrophy among arbuscular mycorrhizal fungi.</title>
        <authorList>
            <person name="Kobayashi Y."/>
        </authorList>
    </citation>
    <scope>NUCLEOTIDE SEQUENCE [LARGE SCALE GENOMIC DNA]</scope>
    <source>
        <strain evidence="1 2">HR1</strain>
    </source>
</reference>
<proteinExistence type="predicted"/>
<dbReference type="EMBL" id="BEXD01003336">
    <property type="protein sequence ID" value="GBC00939.1"/>
    <property type="molecule type" value="Genomic_DNA"/>
</dbReference>
<sequence>MKKCFNQISQIQRLSYTAYIIQLVVRKGLLAAKTLIAHTKRLINFFTSPKQNKHLFNAQKKNSKDIEKENNLHTIFYRQMLKYINPNSKEDAKRLIKINLINSEWKIIRNLLEILGLFAKLTEKLEDIKYATISYMYPGITKLKKHFCPATEFNNNLDLETNNYVFEEHQFEEVDEDDKLKDR</sequence>
<dbReference type="SUPFAM" id="SSF53098">
    <property type="entry name" value="Ribonuclease H-like"/>
    <property type="match status" value="1"/>
</dbReference>
<dbReference type="Proteomes" id="UP000247702">
    <property type="component" value="Unassembled WGS sequence"/>
</dbReference>
<evidence type="ECO:0000313" key="1">
    <source>
        <dbReference type="EMBL" id="GBC00939.1"/>
    </source>
</evidence>
<dbReference type="InterPro" id="IPR012337">
    <property type="entry name" value="RNaseH-like_sf"/>
</dbReference>